<keyword evidence="4" id="KW-1185">Reference proteome</keyword>
<evidence type="ECO:0000313" key="3">
    <source>
        <dbReference type="EMBL" id="KUI72785.1"/>
    </source>
</evidence>
<dbReference type="Proteomes" id="UP000078559">
    <property type="component" value="Chromosome 9"/>
</dbReference>
<dbReference type="Gene3D" id="3.30.1370.60">
    <property type="entry name" value="Hypothetical oxidoreductase yiak, domain 2"/>
    <property type="match status" value="1"/>
</dbReference>
<reference evidence="3" key="1">
    <citation type="submission" date="2014-12" db="EMBL/GenBank/DDBJ databases">
        <title>Genome Sequence of Valsa Canker Pathogens Uncovers a Specific Adaption of Colonization on Woody Bark.</title>
        <authorList>
            <person name="Yin Z."/>
            <person name="Liu H."/>
            <person name="Gao X."/>
            <person name="Li Z."/>
            <person name="Song N."/>
            <person name="Ke X."/>
            <person name="Dai Q."/>
            <person name="Wu Y."/>
            <person name="Sun Y."/>
            <person name="Xu J.-R."/>
            <person name="Kang Z.K."/>
            <person name="Wang L."/>
            <person name="Huang L."/>
        </authorList>
    </citation>
    <scope>NUCLEOTIDE SEQUENCE [LARGE SCALE GENOMIC DNA]</scope>
    <source>
        <strain evidence="3">03-8</strain>
    </source>
</reference>
<dbReference type="GO" id="GO:0016491">
    <property type="term" value="F:oxidoreductase activity"/>
    <property type="evidence" value="ECO:0007669"/>
    <property type="project" value="UniProtKB-KW"/>
</dbReference>
<accession>A0A194W9M5</accession>
<keyword evidence="2" id="KW-0560">Oxidoreductase</keyword>
<dbReference type="OrthoDB" id="7881616at2759"/>
<dbReference type="PANTHER" id="PTHR11091:SF0">
    <property type="entry name" value="MALATE DEHYDROGENASE"/>
    <property type="match status" value="1"/>
</dbReference>
<dbReference type="InterPro" id="IPR043143">
    <property type="entry name" value="Mal/L-sulf/L-lact_DH-like_NADP"/>
</dbReference>
<name>A0A194W9M5_CYTMA</name>
<dbReference type="InterPro" id="IPR036111">
    <property type="entry name" value="Mal/L-sulfo/L-lacto_DH-like_sf"/>
</dbReference>
<dbReference type="InterPro" id="IPR003767">
    <property type="entry name" value="Malate/L-lactate_DH-like"/>
</dbReference>
<dbReference type="Gene3D" id="1.10.1530.10">
    <property type="match status" value="1"/>
</dbReference>
<protein>
    <submittedName>
        <fullName evidence="3">Malate dehydrogenase</fullName>
    </submittedName>
</protein>
<evidence type="ECO:0000256" key="2">
    <source>
        <dbReference type="ARBA" id="ARBA00023002"/>
    </source>
</evidence>
<proteinExistence type="inferred from homology"/>
<dbReference type="EMBL" id="CM003106">
    <property type="protein sequence ID" value="KUI72785.1"/>
    <property type="molecule type" value="Genomic_DNA"/>
</dbReference>
<dbReference type="Pfam" id="PF02615">
    <property type="entry name" value="Ldh_2"/>
    <property type="match status" value="1"/>
</dbReference>
<gene>
    <name evidence="3" type="ORF">VM1G_08640</name>
</gene>
<comment type="similarity">
    <text evidence="1">Belongs to the LDH2/MDH2 oxidoreductase family.</text>
</comment>
<evidence type="ECO:0000256" key="1">
    <source>
        <dbReference type="ARBA" id="ARBA00006056"/>
    </source>
</evidence>
<dbReference type="SUPFAM" id="SSF89733">
    <property type="entry name" value="L-sulfolactate dehydrogenase-like"/>
    <property type="match status" value="1"/>
</dbReference>
<dbReference type="PANTHER" id="PTHR11091">
    <property type="entry name" value="OXIDOREDUCTASE-RELATED"/>
    <property type="match status" value="1"/>
</dbReference>
<sequence>MPSHQSEHVNVPRDMAVAFTQRLLEANGVSPEDSATVADNLVSADLRGVDSHGINRLPSYIKRIRQGVLDPKAQPTLEQVTPVVVHVDGHNAFGAVVAKRAMTAAVEMAQTFGIGMVACKRSNHFGMSAWVVERAIDAGMMSLVFTNSSPALPAWGGKEQLLGVSPIACGAPGEPIPFILDMAPSVAARGKIYKALRRGDTIPDGWALDKDGGRTTDPAKALDGGVMLPMGGPKGSALAIMMDVFSGVFSGSAFAGHVAGPYDPSRPADVGHFIVAMKPDLFLSGEEFRDRMKYSYERVVGSEKMADVDRIYFPGEIEILRREERLKSGIPYAKSEIETLNEEAKMAGVRGFDLYVID</sequence>
<dbReference type="AlphaFoldDB" id="A0A194W9M5"/>
<evidence type="ECO:0000313" key="4">
    <source>
        <dbReference type="Proteomes" id="UP000078559"/>
    </source>
</evidence>
<dbReference type="InterPro" id="IPR043144">
    <property type="entry name" value="Mal/L-sulf/L-lact_DH-like_ah"/>
</dbReference>
<dbReference type="SMR" id="A0A194W9M5"/>
<organism evidence="3 4">
    <name type="scientific">Cytospora mali</name>
    <name type="common">Apple Valsa canker fungus</name>
    <name type="synonym">Valsa mali</name>
    <dbReference type="NCBI Taxonomy" id="578113"/>
    <lineage>
        <taxon>Eukaryota</taxon>
        <taxon>Fungi</taxon>
        <taxon>Dikarya</taxon>
        <taxon>Ascomycota</taxon>
        <taxon>Pezizomycotina</taxon>
        <taxon>Sordariomycetes</taxon>
        <taxon>Sordariomycetidae</taxon>
        <taxon>Diaporthales</taxon>
        <taxon>Cytosporaceae</taxon>
        <taxon>Cytospora</taxon>
    </lineage>
</organism>